<dbReference type="PIRSF" id="PIRSF037442">
    <property type="entry name" value="UCP037442_abhydr"/>
    <property type="match status" value="1"/>
</dbReference>
<dbReference type="InterPro" id="IPR022742">
    <property type="entry name" value="Hydrolase_4"/>
</dbReference>
<dbReference type="InterPro" id="IPR017208">
    <property type="entry name" value="UCP037442_abhydr"/>
</dbReference>
<keyword evidence="3" id="KW-1185">Reference proteome</keyword>
<name>A0A502BXZ8_9GAMM</name>
<comment type="caution">
    <text evidence="2">The sequence shown here is derived from an EMBL/GenBank/DDBJ whole genome shotgun (WGS) entry which is preliminary data.</text>
</comment>
<reference evidence="2 3" key="1">
    <citation type="journal article" date="2019" name="Environ. Microbiol.">
        <title>Species interactions and distinct microbial communities in high Arctic permafrost affected cryosols are associated with the CH4 and CO2 gas fluxes.</title>
        <authorList>
            <person name="Altshuler I."/>
            <person name="Hamel J."/>
            <person name="Turney S."/>
            <person name="Magnuson E."/>
            <person name="Levesque R."/>
            <person name="Greer C."/>
            <person name="Whyte L.G."/>
        </authorList>
    </citation>
    <scope>NUCLEOTIDE SEQUENCE [LARGE SCALE GENOMIC DNA]</scope>
    <source>
        <strain evidence="2 3">S13Y</strain>
    </source>
</reference>
<dbReference type="Proteomes" id="UP000319486">
    <property type="component" value="Unassembled WGS sequence"/>
</dbReference>
<dbReference type="AlphaFoldDB" id="A0A502BXZ8"/>
<keyword evidence="2" id="KW-0378">Hydrolase</keyword>
<dbReference type="SUPFAM" id="SSF53474">
    <property type="entry name" value="alpha/beta-Hydrolases"/>
    <property type="match status" value="1"/>
</dbReference>
<accession>A0A502BXZ8</accession>
<dbReference type="EMBL" id="RCZO01000010">
    <property type="protein sequence ID" value="TPG05393.1"/>
    <property type="molecule type" value="Genomic_DNA"/>
</dbReference>
<sequence>MSDHSLEAASMPVPPAMAAIEASVFPVALVDGSRFELLGIQPGGSWRQLLYWVPAMGIPARHYLPLAEALAAHGVAMVVHEWRGIGSSNRRASRTCNWGYRELLQLDLPAGMAAVRERWPQAACWLGGHSLGGQLGSLYASLHPAELAGLVLVASGAPYWRRFRHGWLIGAAYALAPLLAGLLGHLPGRRIGFGGNEARGVIDDWARTGRTGRYAAVGMAQDFEQQLASLQLPSLALRLRDDWLGPPASLEWLLGKLGPGERSVDVITPQDLGGPADHFGWMKVPAPIAARIATWIAAHDAAFTARSDTDA</sequence>
<evidence type="ECO:0000313" key="3">
    <source>
        <dbReference type="Proteomes" id="UP000319486"/>
    </source>
</evidence>
<protein>
    <submittedName>
        <fullName evidence="2">Alpha/beta fold hydrolase</fullName>
    </submittedName>
</protein>
<gene>
    <name evidence="2" type="ORF">EAH88_15635</name>
</gene>
<dbReference type="InterPro" id="IPR029058">
    <property type="entry name" value="AB_hydrolase_fold"/>
</dbReference>
<evidence type="ECO:0000259" key="1">
    <source>
        <dbReference type="Pfam" id="PF12146"/>
    </source>
</evidence>
<organism evidence="2 3">
    <name type="scientific">Rhodanobacter glycinis</name>
    <dbReference type="NCBI Taxonomy" id="582702"/>
    <lineage>
        <taxon>Bacteria</taxon>
        <taxon>Pseudomonadati</taxon>
        <taxon>Pseudomonadota</taxon>
        <taxon>Gammaproteobacteria</taxon>
        <taxon>Lysobacterales</taxon>
        <taxon>Rhodanobacteraceae</taxon>
        <taxon>Rhodanobacter</taxon>
    </lineage>
</organism>
<feature type="domain" description="Serine aminopeptidase S33" evidence="1">
    <location>
        <begin position="50"/>
        <end position="173"/>
    </location>
</feature>
<evidence type="ECO:0000313" key="2">
    <source>
        <dbReference type="EMBL" id="TPG05393.1"/>
    </source>
</evidence>
<dbReference type="GO" id="GO:0016787">
    <property type="term" value="F:hydrolase activity"/>
    <property type="evidence" value="ECO:0007669"/>
    <property type="project" value="UniProtKB-KW"/>
</dbReference>
<dbReference type="Gene3D" id="3.40.50.1820">
    <property type="entry name" value="alpha/beta hydrolase"/>
    <property type="match status" value="1"/>
</dbReference>
<proteinExistence type="predicted"/>
<dbReference type="Pfam" id="PF12146">
    <property type="entry name" value="Hydrolase_4"/>
    <property type="match status" value="1"/>
</dbReference>